<evidence type="ECO:0000313" key="5">
    <source>
        <dbReference type="Proteomes" id="UP000615446"/>
    </source>
</evidence>
<feature type="domain" description="HMG box" evidence="3">
    <location>
        <begin position="17"/>
        <end position="85"/>
    </location>
</feature>
<proteinExistence type="predicted"/>
<reference evidence="4" key="1">
    <citation type="submission" date="2019-10" db="EMBL/GenBank/DDBJ databases">
        <title>Conservation and host-specific expression of non-tandemly repeated heterogenous ribosome RNA gene in arbuscular mycorrhizal fungi.</title>
        <authorList>
            <person name="Maeda T."/>
            <person name="Kobayashi Y."/>
            <person name="Nakagawa T."/>
            <person name="Ezawa T."/>
            <person name="Yamaguchi K."/>
            <person name="Bino T."/>
            <person name="Nishimoto Y."/>
            <person name="Shigenobu S."/>
            <person name="Kawaguchi M."/>
        </authorList>
    </citation>
    <scope>NUCLEOTIDE SEQUENCE</scope>
    <source>
        <strain evidence="4">HR1</strain>
    </source>
</reference>
<evidence type="ECO:0000256" key="2">
    <source>
        <dbReference type="SAM" id="MobiDB-lite"/>
    </source>
</evidence>
<organism evidence="4 5">
    <name type="scientific">Rhizophagus clarus</name>
    <dbReference type="NCBI Taxonomy" id="94130"/>
    <lineage>
        <taxon>Eukaryota</taxon>
        <taxon>Fungi</taxon>
        <taxon>Fungi incertae sedis</taxon>
        <taxon>Mucoromycota</taxon>
        <taxon>Glomeromycotina</taxon>
        <taxon>Glomeromycetes</taxon>
        <taxon>Glomerales</taxon>
        <taxon>Glomeraceae</taxon>
        <taxon>Rhizophagus</taxon>
    </lineage>
</organism>
<dbReference type="GO" id="GO:0005634">
    <property type="term" value="C:nucleus"/>
    <property type="evidence" value="ECO:0007669"/>
    <property type="project" value="UniProtKB-UniRule"/>
</dbReference>
<dbReference type="SUPFAM" id="SSF47095">
    <property type="entry name" value="HMG-box"/>
    <property type="match status" value="1"/>
</dbReference>
<dbReference type="CDD" id="cd00084">
    <property type="entry name" value="HMG-box_SF"/>
    <property type="match status" value="1"/>
</dbReference>
<keyword evidence="1" id="KW-0539">Nucleus</keyword>
<dbReference type="InterPro" id="IPR036910">
    <property type="entry name" value="HMG_box_dom_sf"/>
</dbReference>
<evidence type="ECO:0000256" key="1">
    <source>
        <dbReference type="PROSITE-ProRule" id="PRU00267"/>
    </source>
</evidence>
<comment type="caution">
    <text evidence="4">The sequence shown here is derived from an EMBL/GenBank/DDBJ whole genome shotgun (WGS) entry which is preliminary data.</text>
</comment>
<dbReference type="Pfam" id="PF00505">
    <property type="entry name" value="HMG_box"/>
    <property type="match status" value="1"/>
</dbReference>
<name>A0A8H3MGD4_9GLOM</name>
<dbReference type="OrthoDB" id="2351850at2759"/>
<dbReference type="AlphaFoldDB" id="A0A8H3MGD4"/>
<evidence type="ECO:0000313" key="4">
    <source>
        <dbReference type="EMBL" id="GET02299.1"/>
    </source>
</evidence>
<dbReference type="EMBL" id="BLAL01000306">
    <property type="protein sequence ID" value="GET02299.1"/>
    <property type="molecule type" value="Genomic_DNA"/>
</dbReference>
<dbReference type="PROSITE" id="PS50118">
    <property type="entry name" value="HMG_BOX_2"/>
    <property type="match status" value="1"/>
</dbReference>
<sequence length="127" mass="14779">MTKNSNRPRKIRLPRSLKSSPNSFSFFFKFLKNELKSEYPNLTPQERMKVAAARWHALSEEERNDYKKYAADDRTLKQRPIFGIGTSILSPGKDNNESSTILFSDRSASHDLSPEEKFFDYGKYYGN</sequence>
<feature type="DNA-binding region" description="HMG box" evidence="1">
    <location>
        <begin position="17"/>
        <end position="85"/>
    </location>
</feature>
<dbReference type="Gene3D" id="1.10.30.10">
    <property type="entry name" value="High mobility group box domain"/>
    <property type="match status" value="1"/>
</dbReference>
<evidence type="ECO:0000259" key="3">
    <source>
        <dbReference type="PROSITE" id="PS50118"/>
    </source>
</evidence>
<gene>
    <name evidence="4" type="ORF">RCL2_002868300</name>
</gene>
<keyword evidence="1" id="KW-0238">DNA-binding</keyword>
<dbReference type="GO" id="GO:0003677">
    <property type="term" value="F:DNA binding"/>
    <property type="evidence" value="ECO:0007669"/>
    <property type="project" value="UniProtKB-UniRule"/>
</dbReference>
<dbReference type="SMART" id="SM00398">
    <property type="entry name" value="HMG"/>
    <property type="match status" value="1"/>
</dbReference>
<feature type="region of interest" description="Disordered" evidence="2">
    <location>
        <begin position="1"/>
        <end position="21"/>
    </location>
</feature>
<protein>
    <recommendedName>
        <fullName evidence="3">HMG box domain-containing protein</fullName>
    </recommendedName>
</protein>
<dbReference type="Proteomes" id="UP000615446">
    <property type="component" value="Unassembled WGS sequence"/>
</dbReference>
<accession>A0A8H3MGD4</accession>
<dbReference type="InterPro" id="IPR009071">
    <property type="entry name" value="HMG_box_dom"/>
</dbReference>
<feature type="compositionally biased region" description="Basic residues" evidence="2">
    <location>
        <begin position="1"/>
        <end position="15"/>
    </location>
</feature>